<dbReference type="PANTHER" id="PTHR33836:SF7">
    <property type="entry name" value="LOW-TEMPERATURE-INDUCED PROTEIN"/>
    <property type="match status" value="1"/>
</dbReference>
<feature type="compositionally biased region" description="Basic and acidic residues" evidence="1">
    <location>
        <begin position="113"/>
        <end position="127"/>
    </location>
</feature>
<feature type="compositionally biased region" description="Polar residues" evidence="1">
    <location>
        <begin position="10"/>
        <end position="29"/>
    </location>
</feature>
<evidence type="ECO:0000313" key="4">
    <source>
        <dbReference type="Proteomes" id="UP001172457"/>
    </source>
</evidence>
<proteinExistence type="predicted"/>
<feature type="compositionally biased region" description="Low complexity" evidence="1">
    <location>
        <begin position="320"/>
        <end position="337"/>
    </location>
</feature>
<dbReference type="PANTHER" id="PTHR33836">
    <property type="entry name" value="LOW-TEMPERATURE-INDUCED 65 KDA PROTEIN-RELATED"/>
    <property type="match status" value="1"/>
</dbReference>
<comment type="caution">
    <text evidence="3">The sequence shown here is derived from an EMBL/GenBank/DDBJ whole genome shotgun (WGS) entry which is preliminary data.</text>
</comment>
<evidence type="ECO:0000259" key="2">
    <source>
        <dbReference type="Pfam" id="PF23399"/>
    </source>
</evidence>
<dbReference type="Pfam" id="PF23399">
    <property type="entry name" value="LTI65_PGEED"/>
    <property type="match status" value="1"/>
</dbReference>
<dbReference type="AlphaFoldDB" id="A0AA38WB54"/>
<dbReference type="EMBL" id="JARYMX010000006">
    <property type="protein sequence ID" value="KAJ9543799.1"/>
    <property type="molecule type" value="Genomic_DNA"/>
</dbReference>
<feature type="region of interest" description="Disordered" evidence="1">
    <location>
        <begin position="1"/>
        <end position="363"/>
    </location>
</feature>
<evidence type="ECO:0000256" key="1">
    <source>
        <dbReference type="SAM" id="MobiDB-lite"/>
    </source>
</evidence>
<name>A0AA38WB54_9ASTR</name>
<feature type="compositionally biased region" description="Polar residues" evidence="1">
    <location>
        <begin position="284"/>
        <end position="315"/>
    </location>
</feature>
<sequence>MAHPIDAHKTSSPQPQHSKGEVSTISSKSLPILRKNHDHDDHGNRHIKKSVFMRVKEKARKLKKSISIRKHRDDNGSRSPYMTPPGSAGPVDDDRDRPEFFSSPLYVPTAEPQLDKNAPKEHPRETNDGSLLKPKDTSNPNGGSVDSIDSKLSGLAISSDRDANEPEPKENTMSSMQPQDKGVSVKEYLLHKLEPGEDERALSQAITQTISPRRDKMKEAMNTLLGTEEPSQSTSKASNSEVGGSNLSPNKGSGSLVESSDAKTGSSANSPNSSHDVEPKESLSEASNTNVCSPSTSAQSQSPGQKVGSPSTGGSNLKPDSGSNQNDSNASGSSSSSPTVRVDTSANATQAPTSTSSHEGNIF</sequence>
<reference evidence="3" key="1">
    <citation type="submission" date="2023-03" db="EMBL/GenBank/DDBJ databases">
        <title>Chromosome-scale reference genome and RAD-based genetic map of yellow starthistle (Centaurea solstitialis) reveal putative structural variation and QTLs associated with invader traits.</title>
        <authorList>
            <person name="Reatini B."/>
            <person name="Cang F.A."/>
            <person name="Jiang Q."/>
            <person name="Mckibben M.T.W."/>
            <person name="Barker M.S."/>
            <person name="Rieseberg L.H."/>
            <person name="Dlugosch K.M."/>
        </authorList>
    </citation>
    <scope>NUCLEOTIDE SEQUENCE</scope>
    <source>
        <strain evidence="3">CAN-66</strain>
        <tissue evidence="3">Leaf</tissue>
    </source>
</reference>
<accession>A0AA38WB54</accession>
<gene>
    <name evidence="3" type="ORF">OSB04_023506</name>
</gene>
<protein>
    <recommendedName>
        <fullName evidence="2">LTI65/LTI78 PGEED repeat domain-containing protein</fullName>
    </recommendedName>
</protein>
<organism evidence="3 4">
    <name type="scientific">Centaurea solstitialis</name>
    <name type="common">yellow star-thistle</name>
    <dbReference type="NCBI Taxonomy" id="347529"/>
    <lineage>
        <taxon>Eukaryota</taxon>
        <taxon>Viridiplantae</taxon>
        <taxon>Streptophyta</taxon>
        <taxon>Embryophyta</taxon>
        <taxon>Tracheophyta</taxon>
        <taxon>Spermatophyta</taxon>
        <taxon>Magnoliopsida</taxon>
        <taxon>eudicotyledons</taxon>
        <taxon>Gunneridae</taxon>
        <taxon>Pentapetalae</taxon>
        <taxon>asterids</taxon>
        <taxon>campanulids</taxon>
        <taxon>Asterales</taxon>
        <taxon>Asteraceae</taxon>
        <taxon>Carduoideae</taxon>
        <taxon>Cardueae</taxon>
        <taxon>Centaureinae</taxon>
        <taxon>Centaurea</taxon>
    </lineage>
</organism>
<feature type="compositionally biased region" description="Polar residues" evidence="1">
    <location>
        <begin position="229"/>
        <end position="274"/>
    </location>
</feature>
<evidence type="ECO:0000313" key="3">
    <source>
        <dbReference type="EMBL" id="KAJ9543799.1"/>
    </source>
</evidence>
<feature type="compositionally biased region" description="Polar residues" evidence="1">
    <location>
        <begin position="338"/>
        <end position="363"/>
    </location>
</feature>
<dbReference type="InterPro" id="IPR037491">
    <property type="entry name" value="LTI78/LTI65"/>
</dbReference>
<dbReference type="InterPro" id="IPR057059">
    <property type="entry name" value="LTI65/LTI78_PGEED"/>
</dbReference>
<dbReference type="Proteomes" id="UP001172457">
    <property type="component" value="Chromosome 6"/>
</dbReference>
<feature type="compositionally biased region" description="Basic and acidic residues" evidence="1">
    <location>
        <begin position="159"/>
        <end position="170"/>
    </location>
</feature>
<feature type="domain" description="LTI65/LTI78 PGEED repeat" evidence="2">
    <location>
        <begin position="180"/>
        <end position="210"/>
    </location>
</feature>
<feature type="compositionally biased region" description="Basic and acidic residues" evidence="1">
    <location>
        <begin position="188"/>
        <end position="201"/>
    </location>
</feature>
<dbReference type="GO" id="GO:0009737">
    <property type="term" value="P:response to abscisic acid"/>
    <property type="evidence" value="ECO:0007669"/>
    <property type="project" value="InterPro"/>
</dbReference>
<feature type="compositionally biased region" description="Basic residues" evidence="1">
    <location>
        <begin position="45"/>
        <end position="70"/>
    </location>
</feature>
<keyword evidence="4" id="KW-1185">Reference proteome</keyword>
<feature type="compositionally biased region" description="Basic and acidic residues" evidence="1">
    <location>
        <begin position="35"/>
        <end position="44"/>
    </location>
</feature>